<dbReference type="STRING" id="212818.A0A0D1XQ39"/>
<dbReference type="OrthoDB" id="406544at2759"/>
<dbReference type="VEuPathDB" id="FungiDB:PV10_07555"/>
<comment type="similarity">
    <text evidence="1">Belongs to the Gfa family.</text>
</comment>
<gene>
    <name evidence="6" type="ORF">PV10_07555</name>
</gene>
<dbReference type="GeneID" id="27325400"/>
<evidence type="ECO:0000313" key="6">
    <source>
        <dbReference type="EMBL" id="KIV90226.1"/>
    </source>
</evidence>
<dbReference type="InterPro" id="IPR011057">
    <property type="entry name" value="Mss4-like_sf"/>
</dbReference>
<sequence length="150" mass="16930">MEAPIVVHCCHCRWCQRETGASFALNAMIETSKLKILEGEPEWTLVPSQSGDGQNIARCPRCKIAIWSVYHYIRNNKAGMGPLRIVRVGTLDDANSCPPDIHIWTIHKQGWIILSDETPAFGTGTYDREKVWSTESLERFTRAKGVEDSK</sequence>
<dbReference type="Pfam" id="PF04828">
    <property type="entry name" value="GFA"/>
    <property type="match status" value="1"/>
</dbReference>
<keyword evidence="4" id="KW-0456">Lyase</keyword>
<dbReference type="GO" id="GO:0016846">
    <property type="term" value="F:carbon-sulfur lyase activity"/>
    <property type="evidence" value="ECO:0007669"/>
    <property type="project" value="InterPro"/>
</dbReference>
<dbReference type="OMA" id="WCQRESG"/>
<dbReference type="PROSITE" id="PS51891">
    <property type="entry name" value="CENP_V_GFA"/>
    <property type="match status" value="1"/>
</dbReference>
<protein>
    <recommendedName>
        <fullName evidence="5">CENP-V/GFA domain-containing protein</fullName>
    </recommendedName>
</protein>
<keyword evidence="2" id="KW-0479">Metal-binding</keyword>
<keyword evidence="7" id="KW-1185">Reference proteome</keyword>
<dbReference type="HOGENOM" id="CLU_055491_6_1_1"/>
<dbReference type="AlphaFoldDB" id="A0A0D1XQ39"/>
<dbReference type="PANTHER" id="PTHR33337:SF33">
    <property type="entry name" value="CENP-V_GFA DOMAIN-CONTAINING PROTEIN"/>
    <property type="match status" value="1"/>
</dbReference>
<keyword evidence="3" id="KW-0862">Zinc</keyword>
<accession>A0A0D1XQ39</accession>
<dbReference type="EMBL" id="KN847524">
    <property type="protein sequence ID" value="KIV90226.1"/>
    <property type="molecule type" value="Genomic_DNA"/>
</dbReference>
<dbReference type="PANTHER" id="PTHR33337">
    <property type="entry name" value="GFA DOMAIN-CONTAINING PROTEIN"/>
    <property type="match status" value="1"/>
</dbReference>
<dbReference type="GO" id="GO:0046872">
    <property type="term" value="F:metal ion binding"/>
    <property type="evidence" value="ECO:0007669"/>
    <property type="project" value="UniProtKB-KW"/>
</dbReference>
<evidence type="ECO:0000256" key="4">
    <source>
        <dbReference type="ARBA" id="ARBA00023239"/>
    </source>
</evidence>
<evidence type="ECO:0000313" key="7">
    <source>
        <dbReference type="Proteomes" id="UP000054302"/>
    </source>
</evidence>
<evidence type="ECO:0000256" key="2">
    <source>
        <dbReference type="ARBA" id="ARBA00022723"/>
    </source>
</evidence>
<dbReference type="Proteomes" id="UP000054302">
    <property type="component" value="Unassembled WGS sequence"/>
</dbReference>
<dbReference type="SUPFAM" id="SSF51316">
    <property type="entry name" value="Mss4-like"/>
    <property type="match status" value="1"/>
</dbReference>
<dbReference type="RefSeq" id="XP_016221800.1">
    <property type="nucleotide sequence ID" value="XM_016372468.1"/>
</dbReference>
<name>A0A0D1XQ39_EXOME</name>
<organism evidence="6 7">
    <name type="scientific">Exophiala mesophila</name>
    <name type="common">Black yeast-like fungus</name>
    <dbReference type="NCBI Taxonomy" id="212818"/>
    <lineage>
        <taxon>Eukaryota</taxon>
        <taxon>Fungi</taxon>
        <taxon>Dikarya</taxon>
        <taxon>Ascomycota</taxon>
        <taxon>Pezizomycotina</taxon>
        <taxon>Eurotiomycetes</taxon>
        <taxon>Chaetothyriomycetidae</taxon>
        <taxon>Chaetothyriales</taxon>
        <taxon>Herpotrichiellaceae</taxon>
        <taxon>Exophiala</taxon>
    </lineage>
</organism>
<evidence type="ECO:0000256" key="1">
    <source>
        <dbReference type="ARBA" id="ARBA00005495"/>
    </source>
</evidence>
<reference evidence="6 7" key="1">
    <citation type="submission" date="2015-01" db="EMBL/GenBank/DDBJ databases">
        <title>The Genome Sequence of Exophiala mesophila CBS40295.</title>
        <authorList>
            <consortium name="The Broad Institute Genomics Platform"/>
            <person name="Cuomo C."/>
            <person name="de Hoog S."/>
            <person name="Gorbushina A."/>
            <person name="Stielow B."/>
            <person name="Teixiera M."/>
            <person name="Abouelleil A."/>
            <person name="Chapman S.B."/>
            <person name="Priest M."/>
            <person name="Young S.K."/>
            <person name="Wortman J."/>
            <person name="Nusbaum C."/>
            <person name="Birren B."/>
        </authorList>
    </citation>
    <scope>NUCLEOTIDE SEQUENCE [LARGE SCALE GENOMIC DNA]</scope>
    <source>
        <strain evidence="6 7">CBS 40295</strain>
    </source>
</reference>
<dbReference type="Gene3D" id="3.90.1590.10">
    <property type="entry name" value="glutathione-dependent formaldehyde- activating enzyme (gfa)"/>
    <property type="match status" value="1"/>
</dbReference>
<feature type="domain" description="CENP-V/GFA" evidence="5">
    <location>
        <begin position="1"/>
        <end position="105"/>
    </location>
</feature>
<evidence type="ECO:0000259" key="5">
    <source>
        <dbReference type="PROSITE" id="PS51891"/>
    </source>
</evidence>
<dbReference type="InterPro" id="IPR006913">
    <property type="entry name" value="CENP-V/GFA"/>
</dbReference>
<proteinExistence type="inferred from homology"/>
<evidence type="ECO:0000256" key="3">
    <source>
        <dbReference type="ARBA" id="ARBA00022833"/>
    </source>
</evidence>